<dbReference type="Gramene" id="CDY30961">
    <property type="protein sequence ID" value="CDY30961"/>
    <property type="gene ID" value="GSBRNA2T00046981001"/>
</dbReference>
<keyword evidence="1" id="KW-0175">Coiled coil</keyword>
<dbReference type="AlphaFoldDB" id="A0A078GZM5"/>
<dbReference type="PANTHER" id="PTHR31286:SF178">
    <property type="entry name" value="DUF4283 DOMAIN-CONTAINING PROTEIN"/>
    <property type="match status" value="1"/>
</dbReference>
<keyword evidence="3" id="KW-0812">Transmembrane</keyword>
<feature type="coiled-coil region" evidence="1">
    <location>
        <begin position="475"/>
        <end position="508"/>
    </location>
</feature>
<proteinExistence type="predicted"/>
<feature type="compositionally biased region" description="Basic and acidic residues" evidence="2">
    <location>
        <begin position="342"/>
        <end position="361"/>
    </location>
</feature>
<feature type="compositionally biased region" description="Basic and acidic residues" evidence="2">
    <location>
        <begin position="383"/>
        <end position="401"/>
    </location>
</feature>
<feature type="transmembrane region" description="Helical" evidence="3">
    <location>
        <begin position="621"/>
        <end position="645"/>
    </location>
</feature>
<name>A0A078GZM5_BRANA</name>
<dbReference type="PANTHER" id="PTHR31286">
    <property type="entry name" value="GLYCINE-RICH CELL WALL STRUCTURAL PROTEIN 1.8-LIKE"/>
    <property type="match status" value="1"/>
</dbReference>
<keyword evidence="5" id="KW-1185">Reference proteome</keyword>
<dbReference type="InterPro" id="IPR040256">
    <property type="entry name" value="At4g02000-like"/>
</dbReference>
<feature type="region of interest" description="Disordered" evidence="2">
    <location>
        <begin position="292"/>
        <end position="313"/>
    </location>
</feature>
<dbReference type="EMBL" id="LK032265">
    <property type="protein sequence ID" value="CDY30961.1"/>
    <property type="molecule type" value="Genomic_DNA"/>
</dbReference>
<evidence type="ECO:0000256" key="3">
    <source>
        <dbReference type="SAM" id="Phobius"/>
    </source>
</evidence>
<keyword evidence="3" id="KW-1133">Transmembrane helix</keyword>
<organism evidence="4 5">
    <name type="scientific">Brassica napus</name>
    <name type="common">Rape</name>
    <dbReference type="NCBI Taxonomy" id="3708"/>
    <lineage>
        <taxon>Eukaryota</taxon>
        <taxon>Viridiplantae</taxon>
        <taxon>Streptophyta</taxon>
        <taxon>Embryophyta</taxon>
        <taxon>Tracheophyta</taxon>
        <taxon>Spermatophyta</taxon>
        <taxon>Magnoliopsida</taxon>
        <taxon>eudicotyledons</taxon>
        <taxon>Gunneridae</taxon>
        <taxon>Pentapetalae</taxon>
        <taxon>rosids</taxon>
        <taxon>malvids</taxon>
        <taxon>Brassicales</taxon>
        <taxon>Brassicaceae</taxon>
        <taxon>Brassiceae</taxon>
        <taxon>Brassica</taxon>
    </lineage>
</organism>
<feature type="compositionally biased region" description="Polar residues" evidence="2">
    <location>
        <begin position="368"/>
        <end position="382"/>
    </location>
</feature>
<evidence type="ECO:0000256" key="2">
    <source>
        <dbReference type="SAM" id="MobiDB-lite"/>
    </source>
</evidence>
<reference evidence="4 5" key="1">
    <citation type="journal article" date="2014" name="Science">
        <title>Plant genetics. Early allopolyploid evolution in the post-Neolithic Brassica napus oilseed genome.</title>
        <authorList>
            <person name="Chalhoub B."/>
            <person name="Denoeud F."/>
            <person name="Liu S."/>
            <person name="Parkin I.A."/>
            <person name="Tang H."/>
            <person name="Wang X."/>
            <person name="Chiquet J."/>
            <person name="Belcram H."/>
            <person name="Tong C."/>
            <person name="Samans B."/>
            <person name="Correa M."/>
            <person name="Da Silva C."/>
            <person name="Just J."/>
            <person name="Falentin C."/>
            <person name="Koh C.S."/>
            <person name="Le Clainche I."/>
            <person name="Bernard M."/>
            <person name="Bento P."/>
            <person name="Noel B."/>
            <person name="Labadie K."/>
            <person name="Alberti A."/>
            <person name="Charles M."/>
            <person name="Arnaud D."/>
            <person name="Guo H."/>
            <person name="Daviaud C."/>
            <person name="Alamery S."/>
            <person name="Jabbari K."/>
            <person name="Zhao M."/>
            <person name="Edger P.P."/>
            <person name="Chelaifa H."/>
            <person name="Tack D."/>
            <person name="Lassalle G."/>
            <person name="Mestiri I."/>
            <person name="Schnel N."/>
            <person name="Le Paslier M.C."/>
            <person name="Fan G."/>
            <person name="Renault V."/>
            <person name="Bayer P.E."/>
            <person name="Golicz A.A."/>
            <person name="Manoli S."/>
            <person name="Lee T.H."/>
            <person name="Thi V.H."/>
            <person name="Chalabi S."/>
            <person name="Hu Q."/>
            <person name="Fan C."/>
            <person name="Tollenaere R."/>
            <person name="Lu Y."/>
            <person name="Battail C."/>
            <person name="Shen J."/>
            <person name="Sidebottom C.H."/>
            <person name="Wang X."/>
            <person name="Canaguier A."/>
            <person name="Chauveau A."/>
            <person name="Berard A."/>
            <person name="Deniot G."/>
            <person name="Guan M."/>
            <person name="Liu Z."/>
            <person name="Sun F."/>
            <person name="Lim Y.P."/>
            <person name="Lyons E."/>
            <person name="Town C.D."/>
            <person name="Bancroft I."/>
            <person name="Wang X."/>
            <person name="Meng J."/>
            <person name="Ma J."/>
            <person name="Pires J.C."/>
            <person name="King G.J."/>
            <person name="Brunel D."/>
            <person name="Delourme R."/>
            <person name="Renard M."/>
            <person name="Aury J.M."/>
            <person name="Adams K.L."/>
            <person name="Batley J."/>
            <person name="Snowdon R.J."/>
            <person name="Tost J."/>
            <person name="Edwards D."/>
            <person name="Zhou Y."/>
            <person name="Hua W."/>
            <person name="Sharpe A.G."/>
            <person name="Paterson A.H."/>
            <person name="Guan C."/>
            <person name="Wincker P."/>
        </authorList>
    </citation>
    <scope>NUCLEOTIDE SEQUENCE [LARGE SCALE GENOMIC DNA]</scope>
    <source>
        <strain evidence="5">cv. Darmor-bzh</strain>
    </source>
</reference>
<evidence type="ECO:0000256" key="1">
    <source>
        <dbReference type="SAM" id="Coils"/>
    </source>
</evidence>
<protein>
    <submittedName>
        <fullName evidence="4">BnaC04g24630D protein</fullName>
    </submittedName>
</protein>
<dbReference type="STRING" id="3708.A0A078GZM5"/>
<feature type="region of interest" description="Disordered" evidence="2">
    <location>
        <begin position="335"/>
        <end position="407"/>
    </location>
</feature>
<accession>A0A078GZM5</accession>
<dbReference type="OMA" id="KENCGSP"/>
<evidence type="ECO:0000313" key="4">
    <source>
        <dbReference type="EMBL" id="CDY30961.1"/>
    </source>
</evidence>
<feature type="compositionally biased region" description="Basic and acidic residues" evidence="2">
    <location>
        <begin position="300"/>
        <end position="313"/>
    </location>
</feature>
<sequence length="842" mass="96525">MIQRYWDPGIREEERLTGRFESEIRFGDGILQGRKAEDGNSRFSFDFGWVGLIEVTMKMEIWIWRKLRITRIGILILISIIIKTKLNQEENRCGDTKISRKVFQKESYNVLVREMWDCRMSLWLMGLLREIDSVIMNQREIKENCGSPRMRIWDQYKRKKGVIGVPWEFKTEPTFESIGDAIGRTVAVDLDHSRVQVVVDAFNELCFETTVDFTGGEFYDGEEAPVSLLYEKLFGYCQVCGSLCHKDEVCPLDVKNIKKSPEKKREGREGNGAWYDGGKYDDRARSYKGVVINGNANQQNKEREGREYYGKSKGKMGEETYSKWMKVSERGSKRAYTNRGTYRGDGEASRHRPARREDSRPGAKSGQIRPSSGQTREQQPQQDAREEVREEVEIRSAEESRAMPPSQAFQVELAKSQAEGTTVISDPIDVDQGLAAVHGMQEDHVDLEDEDVMDMDEIKAHLLENDIDMDAKDFLEKLEEEETKEVGKKQKEENNAQETDEVVFVEEEQGTLGGDAVKKPGLRKSLFKPSTGTAGSTKMRAFNALASPRKRAAERPGTRHGDTTNQAENGYRIRMWDDGLVGLERNQRHNSLVAGRRLVSLSDCRRRLVSLLGFQWWHMKLGVLGFIIFALGTTDCFIVLVCYLFGRVRSLLLIDVQCLERFWFIGYGVAGFSFKNSLRGLDYLIVSDTVRERVVSLVSSNQDQLLIGWRGLYYDAYAMRAEVFFSNQEDSGCWFFSETNWFQVGVGGFAYKMCGFETKQDSEFVQKWQAHFGFDNLVTIDPVGRSGGLALFYNNEYQVKVLYSSNRMIDVEAEVLGKTVYLTFVYGDPVQKMREQVWEQLT</sequence>
<evidence type="ECO:0000313" key="5">
    <source>
        <dbReference type="Proteomes" id="UP000028999"/>
    </source>
</evidence>
<dbReference type="Proteomes" id="UP000028999">
    <property type="component" value="Unassembled WGS sequence"/>
</dbReference>
<keyword evidence="3" id="KW-0472">Membrane</keyword>
<gene>
    <name evidence="4" type="primary">BnaC04g24630D</name>
    <name evidence="4" type="ORF">GSBRNA2T00046981001</name>
</gene>
<dbReference type="PaxDb" id="3708-A0A078GZM5"/>